<accession>A0ABW5R6J8</accession>
<evidence type="ECO:0000313" key="2">
    <source>
        <dbReference type="EMBL" id="MFD2670697.1"/>
    </source>
</evidence>
<keyword evidence="1" id="KW-0812">Transmembrane</keyword>
<proteinExistence type="predicted"/>
<evidence type="ECO:0000313" key="3">
    <source>
        <dbReference type="Proteomes" id="UP001597497"/>
    </source>
</evidence>
<feature type="transmembrane region" description="Helical" evidence="1">
    <location>
        <begin position="12"/>
        <end position="30"/>
    </location>
</feature>
<feature type="transmembrane region" description="Helical" evidence="1">
    <location>
        <begin position="36"/>
        <end position="53"/>
    </location>
</feature>
<comment type="caution">
    <text evidence="2">The sequence shown here is derived from an EMBL/GenBank/DDBJ whole genome shotgun (WGS) entry which is preliminary data.</text>
</comment>
<protein>
    <submittedName>
        <fullName evidence="2">Uncharacterized protein</fullName>
    </submittedName>
</protein>
<name>A0ABW5R6J8_9BACL</name>
<keyword evidence="1" id="KW-1133">Transmembrane helix</keyword>
<dbReference type="RefSeq" id="WP_379928121.1">
    <property type="nucleotide sequence ID" value="NZ_JBHUMM010000005.1"/>
</dbReference>
<dbReference type="EMBL" id="JBHUMM010000005">
    <property type="protein sequence ID" value="MFD2670697.1"/>
    <property type="molecule type" value="Genomic_DNA"/>
</dbReference>
<reference evidence="3" key="1">
    <citation type="journal article" date="2019" name="Int. J. Syst. Evol. Microbiol.">
        <title>The Global Catalogue of Microorganisms (GCM) 10K type strain sequencing project: providing services to taxonomists for standard genome sequencing and annotation.</title>
        <authorList>
            <consortium name="The Broad Institute Genomics Platform"/>
            <consortium name="The Broad Institute Genome Sequencing Center for Infectious Disease"/>
            <person name="Wu L."/>
            <person name="Ma J."/>
        </authorList>
    </citation>
    <scope>NUCLEOTIDE SEQUENCE [LARGE SCALE GENOMIC DNA]</scope>
    <source>
        <strain evidence="3">KCTC 33676</strain>
    </source>
</reference>
<keyword evidence="3" id="KW-1185">Reference proteome</keyword>
<organism evidence="2 3">
    <name type="scientific">Marinicrinis sediminis</name>
    <dbReference type="NCBI Taxonomy" id="1652465"/>
    <lineage>
        <taxon>Bacteria</taxon>
        <taxon>Bacillati</taxon>
        <taxon>Bacillota</taxon>
        <taxon>Bacilli</taxon>
        <taxon>Bacillales</taxon>
        <taxon>Paenibacillaceae</taxon>
    </lineage>
</organism>
<evidence type="ECO:0000256" key="1">
    <source>
        <dbReference type="SAM" id="Phobius"/>
    </source>
</evidence>
<dbReference type="Proteomes" id="UP001597497">
    <property type="component" value="Unassembled WGS sequence"/>
</dbReference>
<keyword evidence="1" id="KW-0472">Membrane</keyword>
<sequence>MENEWIQFLKDEWLIVLVAVIAVVLIIRIVKTMLKWALVLIIAAAVVYYGADYTEDIKAMGNKVGDKIVTYAQDEIYTVMEEEAKQAQFEKHDDGTFTVTSPNVKVEGKANGDEVKVTFKGQSFTLHRSDFVNQFIEQSK</sequence>
<gene>
    <name evidence="2" type="ORF">ACFSUC_03620</name>
</gene>